<accession>M0LNL6</accession>
<reference evidence="3 4" key="2">
    <citation type="journal article" date="2014" name="PLoS Genet.">
        <title>Phylogenetically driven sequencing of extremely halophilic archaea reveals strategies for static and dynamic osmo-response.</title>
        <authorList>
            <person name="Becker E.A."/>
            <person name="Seitzer P.M."/>
            <person name="Tritt A."/>
            <person name="Larsen D."/>
            <person name="Krusor M."/>
            <person name="Yao A.I."/>
            <person name="Wu D."/>
            <person name="Madern D."/>
            <person name="Eisen J.A."/>
            <person name="Darling A.E."/>
            <person name="Facciotti M.T."/>
        </authorList>
    </citation>
    <scope>NUCLEOTIDE SEQUENCE [LARGE SCALE GENOMIC DNA]</scope>
    <source>
        <strain evidence="3 4">AJ5</strain>
    </source>
</reference>
<feature type="region of interest" description="Disordered" evidence="1">
    <location>
        <begin position="67"/>
        <end position="127"/>
    </location>
</feature>
<dbReference type="GeneID" id="30920071"/>
<dbReference type="Pfam" id="PF25256">
    <property type="entry name" value="DUF7857"/>
    <property type="match status" value="1"/>
</dbReference>
<sequence length="127" mass="13278">MADSIDLETNTTPRHGVTFVSVTVTNGRATPQRVRLEPRFDAPVWTPSARRGAAVEWTNGAWRGVVDPGRTRGLGFATPADPRPKPVEVTASTRISGADGLSSPDTILDSLESGSPAGVPPSTSIDG</sequence>
<dbReference type="Proteomes" id="UP000011555">
    <property type="component" value="Unassembled WGS sequence"/>
</dbReference>
<dbReference type="eggNOG" id="arCOG06335">
    <property type="taxonomic scope" value="Archaea"/>
</dbReference>
<evidence type="ECO:0000313" key="2">
    <source>
        <dbReference type="EMBL" id="APW96813.1"/>
    </source>
</evidence>
<protein>
    <submittedName>
        <fullName evidence="3">Uncharacterized protein</fullName>
    </submittedName>
</protein>
<evidence type="ECO:0000256" key="1">
    <source>
        <dbReference type="SAM" id="MobiDB-lite"/>
    </source>
</evidence>
<name>M0LNL6_NATLA</name>
<dbReference type="InterPro" id="IPR057179">
    <property type="entry name" value="DUF7857"/>
</dbReference>
<proteinExistence type="predicted"/>
<reference evidence="2" key="3">
    <citation type="submission" date="2017-01" db="EMBL/GenBank/DDBJ databases">
        <authorList>
            <person name="Mah S.A."/>
            <person name="Swanson W.J."/>
            <person name="Moy G.W."/>
            <person name="Vacquier V.D."/>
        </authorList>
    </citation>
    <scope>NUCLEOTIDE SEQUENCE</scope>
    <source>
        <strain evidence="2">AJ5</strain>
    </source>
</reference>
<dbReference type="EMBL" id="AOLZ01000029">
    <property type="protein sequence ID" value="EMA35086.1"/>
    <property type="molecule type" value="Genomic_DNA"/>
</dbReference>
<evidence type="ECO:0000313" key="4">
    <source>
        <dbReference type="Proteomes" id="UP000011555"/>
    </source>
</evidence>
<reference evidence="2 5" key="1">
    <citation type="journal article" date="2011" name="J. Bacteriol.">
        <title>Genome sequence of Halobiforma lacisalsi AJ5, an extremely halophilic archaeon which harbors a bop gene.</title>
        <authorList>
            <person name="Jiang X."/>
            <person name="Wang S."/>
            <person name="Cheng H."/>
            <person name="Huo Y."/>
            <person name="Zhang X."/>
            <person name="Zhu X."/>
            <person name="Han X."/>
            <person name="Ni P."/>
            <person name="Wu M."/>
        </authorList>
    </citation>
    <scope>NUCLEOTIDE SEQUENCE [LARGE SCALE GENOMIC DNA]</scope>
    <source>
        <strain evidence="2 5">AJ5</strain>
    </source>
</reference>
<evidence type="ECO:0000313" key="3">
    <source>
        <dbReference type="EMBL" id="EMA35086.1"/>
    </source>
</evidence>
<keyword evidence="4" id="KW-1185">Reference proteome</keyword>
<dbReference type="AlphaFoldDB" id="M0LNL6"/>
<dbReference type="Proteomes" id="UP000186547">
    <property type="component" value="Chromosome"/>
</dbReference>
<gene>
    <name evidence="3" type="ORF">C445_06305</name>
    <name evidence="2" type="ORF">CHINAEXTREME_03065</name>
</gene>
<dbReference type="EMBL" id="CP019285">
    <property type="protein sequence ID" value="APW96813.1"/>
    <property type="molecule type" value="Genomic_DNA"/>
</dbReference>
<organism evidence="3 4">
    <name type="scientific">Natronobacterium lacisalsi AJ5</name>
    <dbReference type="NCBI Taxonomy" id="358396"/>
    <lineage>
        <taxon>Archaea</taxon>
        <taxon>Methanobacteriati</taxon>
        <taxon>Methanobacteriota</taxon>
        <taxon>Stenosarchaea group</taxon>
        <taxon>Halobacteria</taxon>
        <taxon>Halobacteriales</taxon>
        <taxon>Natrialbaceae</taxon>
        <taxon>Natronobacterium</taxon>
    </lineage>
</organism>
<dbReference type="RefSeq" id="WP_007140998.1">
    <property type="nucleotide sequence ID" value="NZ_AOLZ01000029.1"/>
</dbReference>
<evidence type="ECO:0000313" key="5">
    <source>
        <dbReference type="Proteomes" id="UP000186547"/>
    </source>
</evidence>
<dbReference type="KEGG" id="hlc:CHINAEXTREME03065"/>